<evidence type="ECO:0000313" key="7">
    <source>
        <dbReference type="EMBL" id="VFD29340.1"/>
    </source>
</evidence>
<gene>
    <name evidence="4" type="ORF">BN1095_330007</name>
    <name evidence="2" type="ORF">BN1096_520349</name>
    <name evidence="3" type="ORF">BN1097_630270</name>
    <name evidence="5" type="ORF">KRM00_002188</name>
    <name evidence="7" type="ORF">SAMEA1402399_00380</name>
    <name evidence="6" type="ORF">SAMEA3375112_02321</name>
</gene>
<keyword evidence="1" id="KW-0472">Membrane</keyword>
<protein>
    <submittedName>
        <fullName evidence="2">Uncharacterized protein</fullName>
    </submittedName>
</protein>
<evidence type="ECO:0000313" key="4">
    <source>
        <dbReference type="EMBL" id="CDT12764.1"/>
    </source>
</evidence>
<accession>A0A069ABR5</accession>
<reference evidence="5" key="3">
    <citation type="journal article" date="2018" name="Genome Biol.">
        <title>SKESA: strategic k-mer extension for scrupulous assemblies.</title>
        <authorList>
            <person name="Souvorov A."/>
            <person name="Agarwala R."/>
            <person name="Lipman D.J."/>
        </authorList>
    </citation>
    <scope>NUCLEOTIDE SEQUENCE</scope>
    <source>
        <strain evidence="5">HN1000</strain>
    </source>
</reference>
<evidence type="ECO:0000313" key="3">
    <source>
        <dbReference type="EMBL" id="CDS87843.1"/>
    </source>
</evidence>
<dbReference type="EMBL" id="CAADAN010000001">
    <property type="protein sequence ID" value="VFD29340.1"/>
    <property type="molecule type" value="Genomic_DNA"/>
</dbReference>
<dbReference type="EMBL" id="LK932994">
    <property type="protein sequence ID" value="CDT12764.1"/>
    <property type="molecule type" value="Genomic_DNA"/>
</dbReference>
<evidence type="ECO:0000313" key="9">
    <source>
        <dbReference type="Proteomes" id="UP000411588"/>
    </source>
</evidence>
<evidence type="ECO:0000313" key="2">
    <source>
        <dbReference type="EMBL" id="CDS85551.1"/>
    </source>
</evidence>
<dbReference type="AlphaFoldDB" id="A0A069ABR5"/>
<evidence type="ECO:0000313" key="6">
    <source>
        <dbReference type="EMBL" id="SJS52807.1"/>
    </source>
</evidence>
<reference evidence="2" key="1">
    <citation type="submission" date="2014-07" db="EMBL/GenBank/DDBJ databases">
        <authorList>
            <person name="Monot Marc"/>
        </authorList>
    </citation>
    <scope>NUCLEOTIDE SEQUENCE</scope>
    <source>
        <strain evidence="4">7032989</strain>
        <strain evidence="3">7032994</strain>
    </source>
</reference>
<dbReference type="KEGG" id="pdf:CD630DERM_23640"/>
<dbReference type="EMBL" id="FUPS01000007">
    <property type="protein sequence ID" value="SJS52807.1"/>
    <property type="molecule type" value="Genomic_DNA"/>
</dbReference>
<dbReference type="EMBL" id="LK932505">
    <property type="protein sequence ID" value="CDS85551.1"/>
    <property type="molecule type" value="Genomic_DNA"/>
</dbReference>
<dbReference type="Proteomes" id="UP000411588">
    <property type="component" value="Unassembled WGS sequence"/>
</dbReference>
<proteinExistence type="predicted"/>
<dbReference type="Proteomes" id="UP000878956">
    <property type="component" value="Unassembled WGS sequence"/>
</dbReference>
<organism evidence="2">
    <name type="scientific">Clostridioides difficile</name>
    <name type="common">Peptoclostridium difficile</name>
    <dbReference type="NCBI Taxonomy" id="1496"/>
    <lineage>
        <taxon>Bacteria</taxon>
        <taxon>Bacillati</taxon>
        <taxon>Bacillota</taxon>
        <taxon>Clostridia</taxon>
        <taxon>Peptostreptococcales</taxon>
        <taxon>Peptostreptococcaceae</taxon>
        <taxon>Clostridioides</taxon>
    </lineage>
</organism>
<name>A0A069ABR5_CLODI</name>
<sequence>MENMKNIIILFIIILGSIFIIFFNFEDKEEIKGKLRIGVSDDTSGFVINYMVNRDYFENIKVSDIMDIFTINDC</sequence>
<reference evidence="5" key="4">
    <citation type="submission" date="2021-06" db="EMBL/GenBank/DDBJ databases">
        <authorList>
            <consortium name="NCBI Pathogen Detection Project"/>
        </authorList>
    </citation>
    <scope>NUCLEOTIDE SEQUENCE</scope>
    <source>
        <strain evidence="5">HN1000</strain>
    </source>
</reference>
<evidence type="ECO:0000256" key="1">
    <source>
        <dbReference type="SAM" id="Phobius"/>
    </source>
</evidence>
<dbReference type="EMBL" id="LK932402">
    <property type="protein sequence ID" value="CDS87843.1"/>
    <property type="molecule type" value="Genomic_DNA"/>
</dbReference>
<dbReference type="Proteomes" id="UP000189137">
    <property type="component" value="Unassembled WGS sequence"/>
</dbReference>
<keyword evidence="1" id="KW-0812">Transmembrane</keyword>
<reference evidence="6 8" key="2">
    <citation type="submission" date="2017-02" db="EMBL/GenBank/DDBJ databases">
        <authorList>
            <consortium name="Pathogen Informatics"/>
        </authorList>
    </citation>
    <scope>NUCLEOTIDE SEQUENCE [LARGE SCALE GENOMIC DNA]</scope>
    <source>
        <strain evidence="7">Clo34</strain>
        <strain evidence="9">clo34</strain>
        <strain evidence="6 8">VRECD0157</strain>
    </source>
</reference>
<evidence type="ECO:0000313" key="8">
    <source>
        <dbReference type="Proteomes" id="UP000189137"/>
    </source>
</evidence>
<dbReference type="PATRIC" id="fig|1496.1373.peg.2923"/>
<evidence type="ECO:0000313" key="5">
    <source>
        <dbReference type="EMBL" id="HBH1542699.1"/>
    </source>
</evidence>
<dbReference type="EMBL" id="DAEPXK010000021">
    <property type="protein sequence ID" value="HBH1542699.1"/>
    <property type="molecule type" value="Genomic_DNA"/>
</dbReference>
<feature type="transmembrane region" description="Helical" evidence="1">
    <location>
        <begin position="6"/>
        <end position="25"/>
    </location>
</feature>
<keyword evidence="1" id="KW-1133">Transmembrane helix</keyword>